<evidence type="ECO:0000313" key="3">
    <source>
        <dbReference type="Proteomes" id="UP000647183"/>
    </source>
</evidence>
<sequence>MPRPRGRSQIPITLFIAVAYAIKVTVEAYTRRRIIETRGSEELVRALLEGETRRRRQSSLQWGAVMVALAVGFGLVELTGVREVTPGVVALLLGATGLGHLAYFMLESRVK</sequence>
<dbReference type="RefSeq" id="WP_191728758.1">
    <property type="nucleotide sequence ID" value="NZ_JACSQJ010000002.1"/>
</dbReference>
<proteinExistence type="predicted"/>
<protein>
    <submittedName>
        <fullName evidence="2">Uncharacterized protein</fullName>
    </submittedName>
</protein>
<keyword evidence="1" id="KW-1133">Transmembrane helix</keyword>
<organism evidence="2 3">
    <name type="scientific">Luteimonas colneyensis</name>
    <dbReference type="NCBI Taxonomy" id="2762230"/>
    <lineage>
        <taxon>Bacteria</taxon>
        <taxon>Pseudomonadati</taxon>
        <taxon>Pseudomonadota</taxon>
        <taxon>Gammaproteobacteria</taxon>
        <taxon>Lysobacterales</taxon>
        <taxon>Lysobacteraceae</taxon>
        <taxon>Luteimonas</taxon>
    </lineage>
</organism>
<keyword evidence="1" id="KW-0472">Membrane</keyword>
<dbReference type="EMBL" id="JACSQJ010000002">
    <property type="protein sequence ID" value="MBD7987526.1"/>
    <property type="molecule type" value="Genomic_DNA"/>
</dbReference>
<evidence type="ECO:0000256" key="1">
    <source>
        <dbReference type="SAM" id="Phobius"/>
    </source>
</evidence>
<keyword evidence="1" id="KW-0812">Transmembrane</keyword>
<comment type="caution">
    <text evidence="2">The sequence shown here is derived from an EMBL/GenBank/DDBJ whole genome shotgun (WGS) entry which is preliminary data.</text>
</comment>
<accession>A0ABR8UHN2</accession>
<name>A0ABR8UHN2_9GAMM</name>
<reference evidence="2 3" key="1">
    <citation type="submission" date="2020-08" db="EMBL/GenBank/DDBJ databases">
        <title>A Genomic Blueprint of the Chicken Gut Microbiome.</title>
        <authorList>
            <person name="Gilroy R."/>
            <person name="Ravi A."/>
            <person name="Getino M."/>
            <person name="Pursley I."/>
            <person name="Horton D.L."/>
            <person name="Alikhan N.-F."/>
            <person name="Baker D."/>
            <person name="Gharbi K."/>
            <person name="Hall N."/>
            <person name="Watson M."/>
            <person name="Adriaenssens E.M."/>
            <person name="Foster-Nyarko E."/>
            <person name="Jarju S."/>
            <person name="Secka A."/>
            <person name="Antonio M."/>
            <person name="Oren A."/>
            <person name="Chaudhuri R."/>
            <person name="La Ragione R.M."/>
            <person name="Hildebrand F."/>
            <person name="Pallen M.J."/>
        </authorList>
    </citation>
    <scope>NUCLEOTIDE SEQUENCE [LARGE SCALE GENOMIC DNA]</scope>
    <source>
        <strain evidence="2 3">Sa2BVA3</strain>
    </source>
</reference>
<evidence type="ECO:0000313" key="2">
    <source>
        <dbReference type="EMBL" id="MBD7987526.1"/>
    </source>
</evidence>
<feature type="transmembrane region" description="Helical" evidence="1">
    <location>
        <begin position="87"/>
        <end position="106"/>
    </location>
</feature>
<feature type="transmembrane region" description="Helical" evidence="1">
    <location>
        <begin position="12"/>
        <end position="30"/>
    </location>
</feature>
<gene>
    <name evidence="2" type="ORF">H9645_05735</name>
</gene>
<keyword evidence="3" id="KW-1185">Reference proteome</keyword>
<dbReference type="Proteomes" id="UP000647183">
    <property type="component" value="Unassembled WGS sequence"/>
</dbReference>
<feature type="transmembrane region" description="Helical" evidence="1">
    <location>
        <begin position="62"/>
        <end position="81"/>
    </location>
</feature>